<dbReference type="InterPro" id="IPR023157">
    <property type="entry name" value="AGR-C-984p-like_sf"/>
</dbReference>
<dbReference type="PATRIC" id="fig|1641875.4.peg.1946"/>
<protein>
    <submittedName>
        <fullName evidence="1">Flagellar protein</fullName>
    </submittedName>
</protein>
<dbReference type="Gene3D" id="1.10.3700.10">
    <property type="entry name" value="AGR C 984p-like"/>
    <property type="match status" value="1"/>
</dbReference>
<dbReference type="SUPFAM" id="SSF158837">
    <property type="entry name" value="AGR C 984p-like"/>
    <property type="match status" value="1"/>
</dbReference>
<name>A0A0T5NQZ8_9RHOB</name>
<reference evidence="1 2" key="1">
    <citation type="submission" date="2015-04" db="EMBL/GenBank/DDBJ databases">
        <title>The draft genome sequence of Roseovarius sp.R12b.</title>
        <authorList>
            <person name="Li G."/>
            <person name="Lai Q."/>
            <person name="Shao Z."/>
            <person name="Yan P."/>
        </authorList>
    </citation>
    <scope>NUCLEOTIDE SEQUENCE [LARGE SCALE GENOMIC DNA]</scope>
    <source>
        <strain evidence="1 2">R12B</strain>
    </source>
</reference>
<dbReference type="EMBL" id="LAXJ01000020">
    <property type="protein sequence ID" value="KRS11365.1"/>
    <property type="molecule type" value="Genomic_DNA"/>
</dbReference>
<dbReference type="STRING" id="1641875.XM53_17225"/>
<evidence type="ECO:0000313" key="1">
    <source>
        <dbReference type="EMBL" id="KRS11365.1"/>
    </source>
</evidence>
<comment type="caution">
    <text evidence="1">The sequence shown here is derived from an EMBL/GenBank/DDBJ whole genome shotgun (WGS) entry which is preliminary data.</text>
</comment>
<dbReference type="InterPro" id="IPR010626">
    <property type="entry name" value="DUF1217"/>
</dbReference>
<sequence length="263" mass="29280">MMFQPVIPMSGLAGWMFLQRTANSQAEAFNNSPRIVRDTEYFEVTIGQVTSAEELVGDRRLLRVALGAFGLQDDLNNRYLIRTVLEQGTESNDALANRLSDDRYQRFAKAFGFGNSSGALTQDPLFAADITAKFRARSFEVAVGEQNESMRLSLNADRELLDLAQSDGSEDTKWFRVLGTPPLRAVFETALGLPDGFGQLDIDRQLEIFKDKSRSSLGLETIDDLAEDSAREDLVRAFLVRDQLKAISFQSPTSIALTLLQAR</sequence>
<keyword evidence="1" id="KW-0966">Cell projection</keyword>
<keyword evidence="2" id="KW-1185">Reference proteome</keyword>
<gene>
    <name evidence="1" type="ORF">XM53_17225</name>
</gene>
<dbReference type="AlphaFoldDB" id="A0A0T5NQZ8"/>
<proteinExistence type="predicted"/>
<dbReference type="Pfam" id="PF06748">
    <property type="entry name" value="DUF1217"/>
    <property type="match status" value="1"/>
</dbReference>
<keyword evidence="1" id="KW-0282">Flagellum</keyword>
<dbReference type="Proteomes" id="UP000051295">
    <property type="component" value="Unassembled WGS sequence"/>
</dbReference>
<organism evidence="1 2">
    <name type="scientific">Roseovarius atlanticus</name>
    <dbReference type="NCBI Taxonomy" id="1641875"/>
    <lineage>
        <taxon>Bacteria</taxon>
        <taxon>Pseudomonadati</taxon>
        <taxon>Pseudomonadota</taxon>
        <taxon>Alphaproteobacteria</taxon>
        <taxon>Rhodobacterales</taxon>
        <taxon>Roseobacteraceae</taxon>
        <taxon>Roseovarius</taxon>
    </lineage>
</organism>
<keyword evidence="1" id="KW-0969">Cilium</keyword>
<accession>A0A0T5NQZ8</accession>
<evidence type="ECO:0000313" key="2">
    <source>
        <dbReference type="Proteomes" id="UP000051295"/>
    </source>
</evidence>